<accession>A0AAW1TBG9</accession>
<name>A0AAW1TBG9_9CHLO</name>
<reference evidence="1 2" key="1">
    <citation type="journal article" date="2024" name="Nat. Commun.">
        <title>Phylogenomics reveals the evolutionary origins of lichenization in chlorophyte algae.</title>
        <authorList>
            <person name="Puginier C."/>
            <person name="Libourel C."/>
            <person name="Otte J."/>
            <person name="Skaloud P."/>
            <person name="Haon M."/>
            <person name="Grisel S."/>
            <person name="Petersen M."/>
            <person name="Berrin J.G."/>
            <person name="Delaux P.M."/>
            <person name="Dal Grande F."/>
            <person name="Keller J."/>
        </authorList>
    </citation>
    <scope>NUCLEOTIDE SEQUENCE [LARGE SCALE GENOMIC DNA]</scope>
    <source>
        <strain evidence="1 2">SAG 2523</strain>
    </source>
</reference>
<keyword evidence="2" id="KW-1185">Reference proteome</keyword>
<evidence type="ECO:0000313" key="2">
    <source>
        <dbReference type="Proteomes" id="UP001485043"/>
    </source>
</evidence>
<evidence type="ECO:0000313" key="1">
    <source>
        <dbReference type="EMBL" id="KAK9867161.1"/>
    </source>
</evidence>
<organism evidence="1 2">
    <name type="scientific">Apatococcus fuscideae</name>
    <dbReference type="NCBI Taxonomy" id="2026836"/>
    <lineage>
        <taxon>Eukaryota</taxon>
        <taxon>Viridiplantae</taxon>
        <taxon>Chlorophyta</taxon>
        <taxon>core chlorophytes</taxon>
        <taxon>Trebouxiophyceae</taxon>
        <taxon>Chlorellales</taxon>
        <taxon>Chlorellaceae</taxon>
        <taxon>Apatococcus</taxon>
    </lineage>
</organism>
<proteinExistence type="predicted"/>
<comment type="caution">
    <text evidence="1">The sequence shown here is derived from an EMBL/GenBank/DDBJ whole genome shotgun (WGS) entry which is preliminary data.</text>
</comment>
<dbReference type="AlphaFoldDB" id="A0AAW1TBG9"/>
<sequence>MPPNFSRRLDISIHRNQDATPEAEGIVGRTMSTLISGARLDGDLTDAVEVFDLGSRAMHSDTLEARLIGEYRTSDLFANDAQLTRFNPASTQQIDAADLALTIGPISLLSDSQPAQALPSASHRRLRL</sequence>
<gene>
    <name evidence="1" type="ORF">WJX84_004704</name>
</gene>
<dbReference type="Proteomes" id="UP001485043">
    <property type="component" value="Unassembled WGS sequence"/>
</dbReference>
<dbReference type="EMBL" id="JALJOV010000105">
    <property type="protein sequence ID" value="KAK9867161.1"/>
    <property type="molecule type" value="Genomic_DNA"/>
</dbReference>
<protein>
    <submittedName>
        <fullName evidence="1">Uncharacterized protein</fullName>
    </submittedName>
</protein>